<evidence type="ECO:0000313" key="2">
    <source>
        <dbReference type="Proteomes" id="UP000815677"/>
    </source>
</evidence>
<organism evidence="1 2">
    <name type="scientific">Mycena chlorophos</name>
    <name type="common">Agaric fungus</name>
    <name type="synonym">Agaricus chlorophos</name>
    <dbReference type="NCBI Taxonomy" id="658473"/>
    <lineage>
        <taxon>Eukaryota</taxon>
        <taxon>Fungi</taxon>
        <taxon>Dikarya</taxon>
        <taxon>Basidiomycota</taxon>
        <taxon>Agaricomycotina</taxon>
        <taxon>Agaricomycetes</taxon>
        <taxon>Agaricomycetidae</taxon>
        <taxon>Agaricales</taxon>
        <taxon>Marasmiineae</taxon>
        <taxon>Mycenaceae</taxon>
        <taxon>Mycena</taxon>
    </lineage>
</organism>
<proteinExistence type="predicted"/>
<keyword evidence="2" id="KW-1185">Reference proteome</keyword>
<name>A0ABQ0LUH3_MYCCL</name>
<dbReference type="EMBL" id="DF848742">
    <property type="protein sequence ID" value="GAT54691.1"/>
    <property type="molecule type" value="Genomic_DNA"/>
</dbReference>
<gene>
    <name evidence="1" type="ORF">MCHLO_11527</name>
</gene>
<protein>
    <submittedName>
        <fullName evidence="1">Uncharacterized protein</fullName>
    </submittedName>
</protein>
<sequence>MGDCGMAPRRHSLVHIGECDQSSDKFSQNLQASLIGLQSQISVDDAHHIDARPRSIANGSTYFVAVGSALKVGTFGRRRNRADRDRHVSRRESHKGALNLPRRLDGLYRPRRDEGVAQNFLNQAEQKLRRPDQLMPMQHQPLRLRIRVDFSEQALLMSAGPTSHRRARSVDAYNPVP</sequence>
<accession>A0ABQ0LUH3</accession>
<reference evidence="1" key="1">
    <citation type="submission" date="2014-09" db="EMBL/GenBank/DDBJ databases">
        <title>Genome sequence of the luminous mushroom Mycena chlorophos for searching fungal bioluminescence genes.</title>
        <authorList>
            <person name="Tanaka Y."/>
            <person name="Kasuga D."/>
            <person name="Oba Y."/>
            <person name="Hase S."/>
            <person name="Sato K."/>
            <person name="Oba Y."/>
            <person name="Sakakibara Y."/>
        </authorList>
    </citation>
    <scope>NUCLEOTIDE SEQUENCE</scope>
</reference>
<evidence type="ECO:0000313" key="1">
    <source>
        <dbReference type="EMBL" id="GAT54691.1"/>
    </source>
</evidence>
<dbReference type="Proteomes" id="UP000815677">
    <property type="component" value="Unassembled WGS sequence"/>
</dbReference>